<dbReference type="RefSeq" id="WP_281462294.1">
    <property type="nucleotide sequence ID" value="NZ_JASBAN010000001.1"/>
</dbReference>
<name>A0ABT6Q6Y1_9PROT</name>
<evidence type="ECO:0000256" key="1">
    <source>
        <dbReference type="SAM" id="MobiDB-lite"/>
    </source>
</evidence>
<sequence>MQQDQKYDGLVPTDKKRSSGSYGRQELPRTSEDEVKAAAARIFKQKWDNTRVNPDYITLKKLV</sequence>
<evidence type="ECO:0000313" key="3">
    <source>
        <dbReference type="Proteomes" id="UP001431775"/>
    </source>
</evidence>
<feature type="region of interest" description="Disordered" evidence="1">
    <location>
        <begin position="1"/>
        <end position="33"/>
    </location>
</feature>
<gene>
    <name evidence="2" type="ORF">QJV33_05070</name>
</gene>
<dbReference type="EMBL" id="JASBAN010000001">
    <property type="protein sequence ID" value="MDI2112659.1"/>
    <property type="molecule type" value="Genomic_DNA"/>
</dbReference>
<comment type="caution">
    <text evidence="2">The sequence shown here is derived from an EMBL/GenBank/DDBJ whole genome shotgun (WGS) entry which is preliminary data.</text>
</comment>
<dbReference type="Pfam" id="PF14328">
    <property type="entry name" value="DUF4385"/>
    <property type="match status" value="1"/>
</dbReference>
<dbReference type="Proteomes" id="UP001431775">
    <property type="component" value="Unassembled WGS sequence"/>
</dbReference>
<keyword evidence="3" id="KW-1185">Reference proteome</keyword>
<protein>
    <submittedName>
        <fullName evidence="2">DUF4385 family protein</fullName>
    </submittedName>
</protein>
<organism evidence="2 3">
    <name type="scientific">Commensalibacter nepenthis</name>
    <dbReference type="NCBI Taxonomy" id="3043872"/>
    <lineage>
        <taxon>Bacteria</taxon>
        <taxon>Pseudomonadati</taxon>
        <taxon>Pseudomonadota</taxon>
        <taxon>Alphaproteobacteria</taxon>
        <taxon>Acetobacterales</taxon>
        <taxon>Acetobacteraceae</taxon>
    </lineage>
</organism>
<dbReference type="InterPro" id="IPR025494">
    <property type="entry name" value="DUF4385"/>
</dbReference>
<proteinExistence type="predicted"/>
<reference evidence="2" key="1">
    <citation type="submission" date="2023-05" db="EMBL/GenBank/DDBJ databases">
        <title>Whole genome sequence of Commensalibacter sp.</title>
        <authorList>
            <person name="Charoenyingcharoen P."/>
            <person name="Yukphan P."/>
        </authorList>
    </citation>
    <scope>NUCLEOTIDE SEQUENCE</scope>
    <source>
        <strain evidence="2">TBRC 10068</strain>
    </source>
</reference>
<accession>A0ABT6Q6Y1</accession>
<evidence type="ECO:0000313" key="2">
    <source>
        <dbReference type="EMBL" id="MDI2112659.1"/>
    </source>
</evidence>